<dbReference type="PROSITE" id="PS00374">
    <property type="entry name" value="MGMT"/>
    <property type="match status" value="1"/>
</dbReference>
<dbReference type="InterPro" id="IPR018060">
    <property type="entry name" value="HTH_AraC"/>
</dbReference>
<keyword evidence="5 12" id="KW-0808">Transferase</keyword>
<comment type="catalytic activity">
    <reaction evidence="1 12">
        <text>a 4-O-methyl-thymidine in DNA + L-cysteinyl-[protein] = a thymidine in DNA + S-methyl-L-cysteinyl-[protein]</text>
        <dbReference type="Rhea" id="RHEA:53428"/>
        <dbReference type="Rhea" id="RHEA-COMP:10131"/>
        <dbReference type="Rhea" id="RHEA-COMP:10132"/>
        <dbReference type="Rhea" id="RHEA-COMP:13555"/>
        <dbReference type="Rhea" id="RHEA-COMP:13556"/>
        <dbReference type="ChEBI" id="CHEBI:29950"/>
        <dbReference type="ChEBI" id="CHEBI:82612"/>
        <dbReference type="ChEBI" id="CHEBI:137386"/>
        <dbReference type="ChEBI" id="CHEBI:137387"/>
        <dbReference type="EC" id="2.1.1.63"/>
    </reaction>
</comment>
<evidence type="ECO:0000313" key="16">
    <source>
        <dbReference type="EMBL" id="RIH89989.1"/>
    </source>
</evidence>
<dbReference type="Gene3D" id="3.40.10.10">
    <property type="entry name" value="DNA Methylphosphotriester Repair Domain"/>
    <property type="match status" value="1"/>
</dbReference>
<evidence type="ECO:0000259" key="15">
    <source>
        <dbReference type="PROSITE" id="PS01124"/>
    </source>
</evidence>
<dbReference type="Gene3D" id="1.10.10.10">
    <property type="entry name" value="Winged helix-like DNA-binding domain superfamily/Winged helix DNA-binding domain"/>
    <property type="match status" value="1"/>
</dbReference>
<keyword evidence="7" id="KW-0805">Transcription regulation</keyword>
<feature type="binding site" evidence="14">
    <location>
        <position position="43"/>
    </location>
    <ligand>
        <name>Zn(2+)</name>
        <dbReference type="ChEBI" id="CHEBI:29105"/>
    </ligand>
</feature>
<evidence type="ECO:0000313" key="17">
    <source>
        <dbReference type="Proteomes" id="UP000265715"/>
    </source>
</evidence>
<evidence type="ECO:0000256" key="5">
    <source>
        <dbReference type="ARBA" id="ARBA00022679"/>
    </source>
</evidence>
<dbReference type="EC" id="2.1.1.63" evidence="12"/>
<reference evidence="16 17" key="1">
    <citation type="submission" date="2018-08" db="EMBL/GenBank/DDBJ databases">
        <title>Meiothermus terrae DSM 26712 genome sequencing project.</title>
        <authorList>
            <person name="Da Costa M.S."/>
            <person name="Albuquerque L."/>
            <person name="Raposo P."/>
            <person name="Froufe H.J.C."/>
            <person name="Barroso C.S."/>
            <person name="Egas C."/>
        </authorList>
    </citation>
    <scope>NUCLEOTIDE SEQUENCE [LARGE SCALE GENOMIC DNA]</scope>
    <source>
        <strain evidence="16 17">DSM 26712</strain>
    </source>
</reference>
<feature type="binding site" evidence="14">
    <location>
        <position position="73"/>
    </location>
    <ligand>
        <name>Zn(2+)</name>
        <dbReference type="ChEBI" id="CHEBI:29105"/>
    </ligand>
</feature>
<evidence type="ECO:0000256" key="7">
    <source>
        <dbReference type="ARBA" id="ARBA00023015"/>
    </source>
</evidence>
<dbReference type="Pfam" id="PF01035">
    <property type="entry name" value="DNA_binding_1"/>
    <property type="match status" value="1"/>
</dbReference>
<accession>A0A399F411</accession>
<dbReference type="Pfam" id="PF02805">
    <property type="entry name" value="Ada_Zn_binding"/>
    <property type="match status" value="1"/>
</dbReference>
<dbReference type="InterPro" id="IPR035451">
    <property type="entry name" value="Ada-like_dom_sf"/>
</dbReference>
<dbReference type="SUPFAM" id="SSF46689">
    <property type="entry name" value="Homeodomain-like"/>
    <property type="match status" value="1"/>
</dbReference>
<feature type="binding site" evidence="14">
    <location>
        <position position="39"/>
    </location>
    <ligand>
        <name>Zn(2+)</name>
        <dbReference type="ChEBI" id="CHEBI:29105"/>
    </ligand>
</feature>
<dbReference type="NCBIfam" id="NF011964">
    <property type="entry name" value="PRK15435.1"/>
    <property type="match status" value="1"/>
</dbReference>
<evidence type="ECO:0000256" key="4">
    <source>
        <dbReference type="ARBA" id="ARBA00022603"/>
    </source>
</evidence>
<evidence type="ECO:0000256" key="8">
    <source>
        <dbReference type="ARBA" id="ARBA00023159"/>
    </source>
</evidence>
<dbReference type="InterPro" id="IPR014048">
    <property type="entry name" value="MethylDNA_cys_MeTrfase_DNA-bd"/>
</dbReference>
<dbReference type="PIRSF" id="PIRSF000409">
    <property type="entry name" value="Ada"/>
    <property type="match status" value="1"/>
</dbReference>
<dbReference type="GO" id="GO:0003700">
    <property type="term" value="F:DNA-binding transcription factor activity"/>
    <property type="evidence" value="ECO:0007669"/>
    <property type="project" value="InterPro"/>
</dbReference>
<dbReference type="EMBL" id="QXDL01000017">
    <property type="protein sequence ID" value="RIH89989.1"/>
    <property type="molecule type" value="Genomic_DNA"/>
</dbReference>
<evidence type="ECO:0000256" key="9">
    <source>
        <dbReference type="ARBA" id="ARBA00023163"/>
    </source>
</evidence>
<feature type="active site" description="Nucleophile; methyl group acceptor" evidence="12">
    <location>
        <position position="318"/>
    </location>
</feature>
<dbReference type="RefSeq" id="WP_119313928.1">
    <property type="nucleotide sequence ID" value="NZ_QXDL01000017.1"/>
</dbReference>
<sequence>MSLSPEDPIHAARWAAFARRDRSADGRFVVAVRSTGIYCRPSCPARRPKPHNVSFFDTPEAAEAAGYRACLRCRPREVPARLDVVRRVKAELERAPTPPTLAELGRRVGLSPYHLQRLFKQETGLSPREYAAALRLGRLKESLRSSASVTEGMYEAGYGSSHALYRNANSQLGMSPATYRRGGKGMKIRYAFTETPLGLALLAATGKGLCALHFGEDRQQLEALLRAEFAQAELEPGQLAEYAQPILEHLCGQPASLDLPLDLRGTAFQLRVWEALRAIPPGQTRTYGELARALGDPKAVRAVARACGANPVPLVVPCHRVIGAGGKLTGYRWGLERKRKLLEAERAAVVRR</sequence>
<dbReference type="Proteomes" id="UP000265715">
    <property type="component" value="Unassembled WGS sequence"/>
</dbReference>
<dbReference type="SUPFAM" id="SSF53155">
    <property type="entry name" value="Methylated DNA-protein cysteine methyltransferase domain"/>
    <property type="match status" value="1"/>
</dbReference>
<dbReference type="InterPro" id="IPR036388">
    <property type="entry name" value="WH-like_DNA-bd_sf"/>
</dbReference>
<dbReference type="OrthoDB" id="9789813at2"/>
<dbReference type="InterPro" id="IPR036217">
    <property type="entry name" value="MethylDNA_cys_MeTrfase_DNAb"/>
</dbReference>
<keyword evidence="9" id="KW-0804">Transcription</keyword>
<keyword evidence="3 12" id="KW-0963">Cytoplasm</keyword>
<comment type="miscellaneous">
    <text evidence="12">This enzyme catalyzes only one turnover and therefore is not strictly catalytic. According to one definition, an enzyme is a biocatalyst that acts repeatedly and over many reaction cycles.</text>
</comment>
<evidence type="ECO:0000256" key="1">
    <source>
        <dbReference type="ARBA" id="ARBA00001286"/>
    </source>
</evidence>
<proteinExistence type="inferred from homology"/>
<name>A0A399F411_9DEIN</name>
<protein>
    <recommendedName>
        <fullName evidence="12">Methylated-DNA--protein-cysteine methyltransferase</fullName>
        <ecNumber evidence="12">2.1.1.63</ecNumber>
    </recommendedName>
    <alternativeName>
        <fullName evidence="12">6-O-methylguanine-DNA methyltransferase</fullName>
        <shortName evidence="12">MGMT</shortName>
    </alternativeName>
    <alternativeName>
        <fullName evidence="12">O-6-methylguanine-DNA-alkyltransferase</fullName>
    </alternativeName>
</protein>
<evidence type="ECO:0000256" key="2">
    <source>
        <dbReference type="ARBA" id="ARBA00008711"/>
    </source>
</evidence>
<dbReference type="PANTHER" id="PTHR10815">
    <property type="entry name" value="METHYLATED-DNA--PROTEIN-CYSTEINE METHYLTRANSFERASE"/>
    <property type="match status" value="1"/>
</dbReference>
<evidence type="ECO:0000256" key="11">
    <source>
        <dbReference type="ARBA" id="ARBA00049348"/>
    </source>
</evidence>
<dbReference type="InterPro" id="IPR001497">
    <property type="entry name" value="MethylDNA_cys_MeTrfase_AS"/>
</dbReference>
<keyword evidence="14" id="KW-0479">Metal-binding</keyword>
<dbReference type="HAMAP" id="MF_00772">
    <property type="entry name" value="OGT"/>
    <property type="match status" value="1"/>
</dbReference>
<dbReference type="PANTHER" id="PTHR10815:SF5">
    <property type="entry name" value="METHYLATED-DNA--PROTEIN-CYSTEINE METHYLTRANSFERASE"/>
    <property type="match status" value="1"/>
</dbReference>
<comment type="catalytic activity">
    <reaction evidence="11 12">
        <text>a 6-O-methyl-2'-deoxyguanosine in DNA + L-cysteinyl-[protein] = S-methyl-L-cysteinyl-[protein] + a 2'-deoxyguanosine in DNA</text>
        <dbReference type="Rhea" id="RHEA:24000"/>
        <dbReference type="Rhea" id="RHEA-COMP:10131"/>
        <dbReference type="Rhea" id="RHEA-COMP:10132"/>
        <dbReference type="Rhea" id="RHEA-COMP:11367"/>
        <dbReference type="Rhea" id="RHEA-COMP:11368"/>
        <dbReference type="ChEBI" id="CHEBI:29950"/>
        <dbReference type="ChEBI" id="CHEBI:82612"/>
        <dbReference type="ChEBI" id="CHEBI:85445"/>
        <dbReference type="ChEBI" id="CHEBI:85448"/>
        <dbReference type="EC" id="2.1.1.63"/>
    </reaction>
</comment>
<dbReference type="InterPro" id="IPR008332">
    <property type="entry name" value="MethylG_MeTrfase_N"/>
</dbReference>
<dbReference type="InterPro" id="IPR036631">
    <property type="entry name" value="MGMT_N_sf"/>
</dbReference>
<comment type="subcellular location">
    <subcellularLocation>
        <location evidence="12">Cytoplasm</location>
    </subcellularLocation>
</comment>
<evidence type="ECO:0000256" key="14">
    <source>
        <dbReference type="PIRSR" id="PIRSR000409-3"/>
    </source>
</evidence>
<gene>
    <name evidence="16" type="primary">ada</name>
    <name evidence="16" type="ORF">Mterra_00714</name>
</gene>
<organism evidence="16 17">
    <name type="scientific">Calidithermus terrae</name>
    <dbReference type="NCBI Taxonomy" id="1408545"/>
    <lineage>
        <taxon>Bacteria</taxon>
        <taxon>Thermotogati</taxon>
        <taxon>Deinococcota</taxon>
        <taxon>Deinococci</taxon>
        <taxon>Thermales</taxon>
        <taxon>Thermaceae</taxon>
        <taxon>Calidithermus</taxon>
    </lineage>
</organism>
<keyword evidence="4 12" id="KW-0489">Methyltransferase</keyword>
<dbReference type="AlphaFoldDB" id="A0A399F411"/>
<dbReference type="GO" id="GO:0043565">
    <property type="term" value="F:sequence-specific DNA binding"/>
    <property type="evidence" value="ECO:0007669"/>
    <property type="project" value="InterPro"/>
</dbReference>
<evidence type="ECO:0000256" key="6">
    <source>
        <dbReference type="ARBA" id="ARBA00022763"/>
    </source>
</evidence>
<dbReference type="PROSITE" id="PS01124">
    <property type="entry name" value="HTH_ARAC_FAMILY_2"/>
    <property type="match status" value="1"/>
</dbReference>
<evidence type="ECO:0000256" key="10">
    <source>
        <dbReference type="ARBA" id="ARBA00023204"/>
    </source>
</evidence>
<comment type="similarity">
    <text evidence="2 12">Belongs to the MGMT family.</text>
</comment>
<dbReference type="GO" id="GO:0008270">
    <property type="term" value="F:zinc ion binding"/>
    <property type="evidence" value="ECO:0007669"/>
    <property type="project" value="InterPro"/>
</dbReference>
<feature type="active site" description="Nucleophile; methyl group acceptor from either O6-methylguanine or O4-methylthymine" evidence="13">
    <location>
        <position position="318"/>
    </location>
</feature>
<dbReference type="FunFam" id="1.10.10.10:FF:000214">
    <property type="entry name" value="Methylated-DNA--protein-cysteine methyltransferase"/>
    <property type="match status" value="1"/>
</dbReference>
<keyword evidence="6 12" id="KW-0227">DNA damage</keyword>
<keyword evidence="10 12" id="KW-0234">DNA repair</keyword>
<feature type="binding site" evidence="14">
    <location>
        <position position="70"/>
    </location>
    <ligand>
        <name>Zn(2+)</name>
        <dbReference type="ChEBI" id="CHEBI:29105"/>
    </ligand>
</feature>
<dbReference type="GO" id="GO:0006307">
    <property type="term" value="P:DNA alkylation repair"/>
    <property type="evidence" value="ECO:0007669"/>
    <property type="project" value="UniProtKB-UniRule"/>
</dbReference>
<dbReference type="SMART" id="SM00342">
    <property type="entry name" value="HTH_ARAC"/>
    <property type="match status" value="1"/>
</dbReference>
<dbReference type="SUPFAM" id="SSF57884">
    <property type="entry name" value="Ada DNA repair protein, N-terminal domain (N-Ada 10)"/>
    <property type="match status" value="1"/>
</dbReference>
<dbReference type="GO" id="GO:0032259">
    <property type="term" value="P:methylation"/>
    <property type="evidence" value="ECO:0007669"/>
    <property type="project" value="UniProtKB-KW"/>
</dbReference>
<dbReference type="Pfam" id="PF02870">
    <property type="entry name" value="Methyltransf_1N"/>
    <property type="match status" value="1"/>
</dbReference>
<dbReference type="CDD" id="cd06445">
    <property type="entry name" value="ATase"/>
    <property type="match status" value="1"/>
</dbReference>
<dbReference type="Pfam" id="PF12833">
    <property type="entry name" value="HTH_18"/>
    <property type="match status" value="1"/>
</dbReference>
<keyword evidence="8" id="KW-0010">Activator</keyword>
<keyword evidence="14" id="KW-0862">Zinc</keyword>
<evidence type="ECO:0000256" key="3">
    <source>
        <dbReference type="ARBA" id="ARBA00022490"/>
    </source>
</evidence>
<feature type="active site" description="Nucleophile; methyl group acceptor from methylphosphotriester" evidence="13">
    <location>
        <position position="39"/>
    </location>
</feature>
<dbReference type="NCBIfam" id="TIGR00589">
    <property type="entry name" value="ogt"/>
    <property type="match status" value="1"/>
</dbReference>
<dbReference type="InterPro" id="IPR023546">
    <property type="entry name" value="MGMT"/>
</dbReference>
<dbReference type="Gene3D" id="1.10.10.60">
    <property type="entry name" value="Homeodomain-like"/>
    <property type="match status" value="1"/>
</dbReference>
<feature type="domain" description="HTH araC/xylS-type" evidence="15">
    <location>
        <begin position="82"/>
        <end position="182"/>
    </location>
</feature>
<dbReference type="SUPFAM" id="SSF46767">
    <property type="entry name" value="Methylated DNA-protein cysteine methyltransferase, C-terminal domain"/>
    <property type="match status" value="1"/>
</dbReference>
<dbReference type="InterPro" id="IPR004026">
    <property type="entry name" value="Ada_DNA_repair_Zn-bd"/>
</dbReference>
<dbReference type="GO" id="GO:0003908">
    <property type="term" value="F:methylated-DNA-[protein]-cysteine S-methyltransferase activity"/>
    <property type="evidence" value="ECO:0007669"/>
    <property type="project" value="UniProtKB-UniRule"/>
</dbReference>
<comment type="cofactor">
    <cofactor evidence="14">
        <name>Zn(2+)</name>
        <dbReference type="ChEBI" id="CHEBI:29105"/>
    </cofactor>
    <text evidence="14">Binds 1 zinc ion per subunit.</text>
</comment>
<comment type="function">
    <text evidence="12">Involved in the cellular defense against the biological effects of O6-methylguanine (O6-MeG) and O4-methylthymine (O4-MeT) in DNA. Repairs the methylated nucleobase in DNA by stoichiometrically transferring the methyl group to a cysteine residue in the enzyme. This is a suicide reaction: the enzyme is irreversibly inactivated.</text>
</comment>
<comment type="caution">
    <text evidence="16">The sequence shown here is derived from an EMBL/GenBank/DDBJ whole genome shotgun (WGS) entry which is preliminary data.</text>
</comment>
<dbReference type="GO" id="GO:0005737">
    <property type="term" value="C:cytoplasm"/>
    <property type="evidence" value="ECO:0007669"/>
    <property type="project" value="UniProtKB-SubCell"/>
</dbReference>
<evidence type="ECO:0000256" key="13">
    <source>
        <dbReference type="PIRSR" id="PIRSR000409-1"/>
    </source>
</evidence>
<dbReference type="InterPro" id="IPR016221">
    <property type="entry name" value="Bifunct_regulatory_prot_Ada"/>
</dbReference>
<keyword evidence="17" id="KW-1185">Reference proteome</keyword>
<evidence type="ECO:0000256" key="12">
    <source>
        <dbReference type="HAMAP-Rule" id="MF_00772"/>
    </source>
</evidence>
<dbReference type="Gene3D" id="3.30.160.70">
    <property type="entry name" value="Methylated DNA-protein cysteine methyltransferase domain"/>
    <property type="match status" value="1"/>
</dbReference>
<dbReference type="InterPro" id="IPR009057">
    <property type="entry name" value="Homeodomain-like_sf"/>
</dbReference>